<keyword evidence="2" id="KW-1185">Reference proteome</keyword>
<evidence type="ECO:0000313" key="2">
    <source>
        <dbReference type="Proteomes" id="UP000266861"/>
    </source>
</evidence>
<organism evidence="1 2">
    <name type="scientific">Diversispora epigaea</name>
    <dbReference type="NCBI Taxonomy" id="1348612"/>
    <lineage>
        <taxon>Eukaryota</taxon>
        <taxon>Fungi</taxon>
        <taxon>Fungi incertae sedis</taxon>
        <taxon>Mucoromycota</taxon>
        <taxon>Glomeromycotina</taxon>
        <taxon>Glomeromycetes</taxon>
        <taxon>Diversisporales</taxon>
        <taxon>Diversisporaceae</taxon>
        <taxon>Diversispora</taxon>
    </lineage>
</organism>
<evidence type="ECO:0000313" key="1">
    <source>
        <dbReference type="EMBL" id="RHZ65766.1"/>
    </source>
</evidence>
<protein>
    <submittedName>
        <fullName evidence="1">Uncharacterized protein</fullName>
    </submittedName>
</protein>
<dbReference type="Proteomes" id="UP000266861">
    <property type="component" value="Unassembled WGS sequence"/>
</dbReference>
<sequence>MIWETRKDVSTLADLVNEMDTDQLIEFLWNKHLDLSRKNLNILKDQKVAGSGFFTFDREKTSRATIRASSRIENVRLFKIIK</sequence>
<dbReference type="AlphaFoldDB" id="A0A397HW17"/>
<proteinExistence type="predicted"/>
<name>A0A397HW17_9GLOM</name>
<gene>
    <name evidence="1" type="ORF">Glove_311g22</name>
</gene>
<dbReference type="EMBL" id="PQFF01000285">
    <property type="protein sequence ID" value="RHZ65766.1"/>
    <property type="molecule type" value="Genomic_DNA"/>
</dbReference>
<reference evidence="1 2" key="1">
    <citation type="submission" date="2018-08" db="EMBL/GenBank/DDBJ databases">
        <title>Genome and evolution of the arbuscular mycorrhizal fungus Diversispora epigaea (formerly Glomus versiforme) and its bacterial endosymbionts.</title>
        <authorList>
            <person name="Sun X."/>
            <person name="Fei Z."/>
            <person name="Harrison M."/>
        </authorList>
    </citation>
    <scope>NUCLEOTIDE SEQUENCE [LARGE SCALE GENOMIC DNA]</scope>
    <source>
        <strain evidence="1 2">IT104</strain>
    </source>
</reference>
<accession>A0A397HW17</accession>
<comment type="caution">
    <text evidence="1">The sequence shown here is derived from an EMBL/GenBank/DDBJ whole genome shotgun (WGS) entry which is preliminary data.</text>
</comment>